<dbReference type="Proteomes" id="UP000077051">
    <property type="component" value="Unassembled WGS sequence"/>
</dbReference>
<feature type="region of interest" description="Disordered" evidence="1">
    <location>
        <begin position="113"/>
        <end position="134"/>
    </location>
</feature>
<protein>
    <submittedName>
        <fullName evidence="3">Uncharacterized protein</fullName>
    </submittedName>
</protein>
<keyword evidence="2" id="KW-0732">Signal</keyword>
<dbReference type="VEuPathDB" id="FungiDB:MUCCIDRAFT_109906"/>
<feature type="compositionally biased region" description="Polar residues" evidence="1">
    <location>
        <begin position="158"/>
        <end position="178"/>
    </location>
</feature>
<organism evidence="3 4">
    <name type="scientific">Mucor lusitanicus CBS 277.49</name>
    <dbReference type="NCBI Taxonomy" id="747725"/>
    <lineage>
        <taxon>Eukaryota</taxon>
        <taxon>Fungi</taxon>
        <taxon>Fungi incertae sedis</taxon>
        <taxon>Mucoromycota</taxon>
        <taxon>Mucoromycotina</taxon>
        <taxon>Mucoromycetes</taxon>
        <taxon>Mucorales</taxon>
        <taxon>Mucorineae</taxon>
        <taxon>Mucoraceae</taxon>
        <taxon>Mucor</taxon>
    </lineage>
</organism>
<keyword evidence="4" id="KW-1185">Reference proteome</keyword>
<feature type="chain" id="PRO_5007839753" evidence="2">
    <location>
        <begin position="20"/>
        <end position="535"/>
    </location>
</feature>
<evidence type="ECO:0000256" key="2">
    <source>
        <dbReference type="SAM" id="SignalP"/>
    </source>
</evidence>
<feature type="region of interest" description="Disordered" evidence="1">
    <location>
        <begin position="146"/>
        <end position="178"/>
    </location>
</feature>
<comment type="caution">
    <text evidence="3">The sequence shown here is derived from an EMBL/GenBank/DDBJ whole genome shotgun (WGS) entry which is preliminary data.</text>
</comment>
<feature type="compositionally biased region" description="Polar residues" evidence="1">
    <location>
        <begin position="117"/>
        <end position="134"/>
    </location>
</feature>
<evidence type="ECO:0000256" key="1">
    <source>
        <dbReference type="SAM" id="MobiDB-lite"/>
    </source>
</evidence>
<feature type="region of interest" description="Disordered" evidence="1">
    <location>
        <begin position="61"/>
        <end position="89"/>
    </location>
</feature>
<proteinExistence type="predicted"/>
<feature type="signal peptide" evidence="2">
    <location>
        <begin position="1"/>
        <end position="19"/>
    </location>
</feature>
<reference evidence="3 4" key="1">
    <citation type="submission" date="2015-06" db="EMBL/GenBank/DDBJ databases">
        <title>Expansion of signal transduction pathways in fungi by whole-genome duplication.</title>
        <authorList>
            <consortium name="DOE Joint Genome Institute"/>
            <person name="Corrochano L.M."/>
            <person name="Kuo A."/>
            <person name="Marcet-Houben M."/>
            <person name="Polaino S."/>
            <person name="Salamov A."/>
            <person name="Villalobos J.M."/>
            <person name="Alvarez M.I."/>
            <person name="Avalos J."/>
            <person name="Benito E.P."/>
            <person name="Benoit I."/>
            <person name="Burger G."/>
            <person name="Camino L.P."/>
            <person name="Canovas D."/>
            <person name="Cerda-Olmedo E."/>
            <person name="Cheng J.-F."/>
            <person name="Dominguez A."/>
            <person name="Elias M."/>
            <person name="Eslava A.P."/>
            <person name="Glaser F."/>
            <person name="Grimwood J."/>
            <person name="Gutierrez G."/>
            <person name="Heitman J."/>
            <person name="Henrissat B."/>
            <person name="Iturriaga E.A."/>
            <person name="Lang B.F."/>
            <person name="Lavin J.L."/>
            <person name="Lee S."/>
            <person name="Li W."/>
            <person name="Lindquist E."/>
            <person name="Lopez-Garcia S."/>
            <person name="Luque E.M."/>
            <person name="Marcos A.T."/>
            <person name="Martin J."/>
            <person name="Mccluskey K."/>
            <person name="Medina H.R."/>
            <person name="Miralles-Duran A."/>
            <person name="Miyazaki A."/>
            <person name="Munoz-Torres E."/>
            <person name="Oguiza J.A."/>
            <person name="Ohm R."/>
            <person name="Olmedo M."/>
            <person name="Orejas M."/>
            <person name="Ortiz-Castellanos L."/>
            <person name="Pisabarro A.G."/>
            <person name="Rodriguez-Romero J."/>
            <person name="Ruiz-Herrera J."/>
            <person name="Ruiz-Vazquez R."/>
            <person name="Sanz C."/>
            <person name="Schackwitz W."/>
            <person name="Schmutz J."/>
            <person name="Shahriari M."/>
            <person name="Shelest E."/>
            <person name="Silva-Franco F."/>
            <person name="Soanes D."/>
            <person name="Syed K."/>
            <person name="Tagua V.G."/>
            <person name="Talbot N.J."/>
            <person name="Thon M."/>
            <person name="De Vries R.P."/>
            <person name="Wiebenga A."/>
            <person name="Yadav J.S."/>
            <person name="Braun E.L."/>
            <person name="Baker S."/>
            <person name="Garre V."/>
            <person name="Horwitz B."/>
            <person name="Torres-Martinez S."/>
            <person name="Idnurm A."/>
            <person name="Herrera-Estrella A."/>
            <person name="Gabaldon T."/>
            <person name="Grigoriev I.V."/>
        </authorList>
    </citation>
    <scope>NUCLEOTIDE SEQUENCE [LARGE SCALE GENOMIC DNA]</scope>
    <source>
        <strain evidence="3 4">CBS 277.49</strain>
    </source>
</reference>
<evidence type="ECO:0000313" key="3">
    <source>
        <dbReference type="EMBL" id="OAD03052.1"/>
    </source>
</evidence>
<feature type="compositionally biased region" description="Basic and acidic residues" evidence="1">
    <location>
        <begin position="61"/>
        <end position="70"/>
    </location>
</feature>
<name>A0A162TA66_MUCCL</name>
<gene>
    <name evidence="3" type="ORF">MUCCIDRAFT_109906</name>
</gene>
<dbReference type="AlphaFoldDB" id="A0A162TA66"/>
<dbReference type="EMBL" id="AMYB01000004">
    <property type="protein sequence ID" value="OAD03052.1"/>
    <property type="molecule type" value="Genomic_DNA"/>
</dbReference>
<dbReference type="OrthoDB" id="2287982at2759"/>
<sequence>MRISLCIAIIALSTAFASARPLIDDAAVASDPKIEWTDLMPSSNKNDMDTGSGSYYKEFEHAADQETREETQDEEEEGQANAYKPNSSVDLNQKATQLIRGDDVVEEKMAALDHGQLGSQTTAKEASSDKNSNSGVTKYAFDIIMKPSESEAQEPRSDTTLIDTGTRNAPSKNELASDTTDYANREALGRDSSLPAVVDEQQALLPPTVQIDGDKEERERDEQEVEGTSSRFDFFDALDQALLDPYISGIDSDLNSEVYEAPVTETNTWQVGKNGEIPDYRSLIAEQIRSAEEEIRIKHDELIQDQQQIDDLKRKIHHSSTTTTFTSLPNPTFSMEVIESGPDETMYVYKHIPPTTPSAVTVQQQQPDLGTSVTHSPLLPTTMPDLETGQQEMTAEQNVPTSAVINHITPFYNLVQKQTDEEEGYYQAKIKQGSASAAAPLVNEAVDLVIPPHMGDTTFDPSNRLKLPNGNWTPSCKNVSKGLYCLQPDGQGSAIMECSGENVGFQFSCGKSMLCYSTGPFDVDCQKAQDFIDNE</sequence>
<evidence type="ECO:0000313" key="4">
    <source>
        <dbReference type="Proteomes" id="UP000077051"/>
    </source>
</evidence>
<accession>A0A162TA66</accession>